<protein>
    <recommendedName>
        <fullName evidence="2">Nitroreductase domain-containing protein</fullName>
    </recommendedName>
</protein>
<evidence type="ECO:0000313" key="4">
    <source>
        <dbReference type="Proteomes" id="UP000292695"/>
    </source>
</evidence>
<keyword evidence="4" id="KW-1185">Reference proteome</keyword>
<name>A0A4R0HVH7_9ACTN</name>
<dbReference type="NCBIfam" id="NF047509">
    <property type="entry name" value="Rv3131_FMN_oxido"/>
    <property type="match status" value="1"/>
</dbReference>
<feature type="region of interest" description="Disordered" evidence="1">
    <location>
        <begin position="1"/>
        <end position="23"/>
    </location>
</feature>
<dbReference type="InterPro" id="IPR000415">
    <property type="entry name" value="Nitroreductase-like"/>
</dbReference>
<reference evidence="3 4" key="1">
    <citation type="submission" date="2019-02" db="EMBL/GenBank/DDBJ databases">
        <title>Kribbella capetownensis sp. nov. and Kribbella speibonae sp. nov., isolated from soil.</title>
        <authorList>
            <person name="Curtis S.M."/>
            <person name="Norton I."/>
            <person name="Everest G.J."/>
            <person name="Meyers P.R."/>
        </authorList>
    </citation>
    <scope>NUCLEOTIDE SEQUENCE [LARGE SCALE GENOMIC DNA]</scope>
    <source>
        <strain evidence="3 4">DSM 27082</strain>
    </source>
</reference>
<evidence type="ECO:0000259" key="2">
    <source>
        <dbReference type="Pfam" id="PF00881"/>
    </source>
</evidence>
<dbReference type="GO" id="GO:0016491">
    <property type="term" value="F:oxidoreductase activity"/>
    <property type="evidence" value="ECO:0007669"/>
    <property type="project" value="InterPro"/>
</dbReference>
<evidence type="ECO:0000313" key="3">
    <source>
        <dbReference type="EMBL" id="TCC16082.1"/>
    </source>
</evidence>
<evidence type="ECO:0000256" key="1">
    <source>
        <dbReference type="SAM" id="MobiDB-lite"/>
    </source>
</evidence>
<proteinExistence type="predicted"/>
<dbReference type="InterPro" id="IPR050627">
    <property type="entry name" value="Nitroreductase/BluB"/>
</dbReference>
<dbReference type="PANTHER" id="PTHR23026">
    <property type="entry name" value="NADPH NITROREDUCTASE"/>
    <property type="match status" value="1"/>
</dbReference>
<dbReference type="OrthoDB" id="8156917at2"/>
<dbReference type="EMBL" id="SJKA01000030">
    <property type="protein sequence ID" value="TCC16082.1"/>
    <property type="molecule type" value="Genomic_DNA"/>
</dbReference>
<feature type="domain" description="Nitroreductase" evidence="2">
    <location>
        <begin position="141"/>
        <end position="323"/>
    </location>
</feature>
<dbReference type="Gene3D" id="3.40.109.10">
    <property type="entry name" value="NADH Oxidase"/>
    <property type="match status" value="2"/>
</dbReference>
<organism evidence="3 4">
    <name type="scientific">Kribbella sindirgiensis</name>
    <dbReference type="NCBI Taxonomy" id="1124744"/>
    <lineage>
        <taxon>Bacteria</taxon>
        <taxon>Bacillati</taxon>
        <taxon>Actinomycetota</taxon>
        <taxon>Actinomycetes</taxon>
        <taxon>Propionibacteriales</taxon>
        <taxon>Kribbellaceae</taxon>
        <taxon>Kribbella</taxon>
    </lineage>
</organism>
<dbReference type="Pfam" id="PF00881">
    <property type="entry name" value="Nitroreductase"/>
    <property type="match status" value="1"/>
</dbReference>
<feature type="compositionally biased region" description="Basic and acidic residues" evidence="1">
    <location>
        <begin position="8"/>
        <end position="21"/>
    </location>
</feature>
<sequence>MPLPTARRRADAGIPEPRREAPMPIDRLTDDEIGILLTAAVHAPSMHNTQPWRFEVHGPVVDVLLDEERTLQFEDVSGRATHVGLGAAVFNIRVAAAMLGHETRIATHPDPARPEIKARVYLDRREAPVPDLSSLYGEVSQRHTYRGPLLDHPIHLTVRRELDEAACTEGTELHWLEPASVSGLEVLLRQTDAEDLYDEERRQERETWIGGDRSDEGIAERALGPQPVRQSFVRDLSAGFDSPNRSQAVYETAPAIVVLSTPDEDEDAWVRAGQAVQRVLLVATSYKLAASFLDQLLERPAPRSQVRGVIGGRWPQMVLRIGYPAQSNGHTGRRDWRDSFDRWF</sequence>
<dbReference type="InterPro" id="IPR029479">
    <property type="entry name" value="Nitroreductase"/>
</dbReference>
<gene>
    <name evidence="3" type="ORF">E0H50_41135</name>
</gene>
<dbReference type="AlphaFoldDB" id="A0A4R0HVH7"/>
<accession>A0A4R0HVH7</accession>
<dbReference type="Proteomes" id="UP000292695">
    <property type="component" value="Unassembled WGS sequence"/>
</dbReference>
<dbReference type="SUPFAM" id="SSF55469">
    <property type="entry name" value="FMN-dependent nitroreductase-like"/>
    <property type="match status" value="2"/>
</dbReference>
<comment type="caution">
    <text evidence="3">The sequence shown here is derived from an EMBL/GenBank/DDBJ whole genome shotgun (WGS) entry which is preliminary data.</text>
</comment>
<dbReference type="PANTHER" id="PTHR23026:SF123">
    <property type="entry name" value="NAD(P)H NITROREDUCTASE RV3131-RELATED"/>
    <property type="match status" value="1"/>
</dbReference>